<dbReference type="Proteomes" id="UP000299102">
    <property type="component" value="Unassembled WGS sequence"/>
</dbReference>
<accession>A0A4C2A699</accession>
<name>A0A4C2A699_EUMVA</name>
<comment type="caution">
    <text evidence="1">The sequence shown here is derived from an EMBL/GenBank/DDBJ whole genome shotgun (WGS) entry which is preliminary data.</text>
</comment>
<protein>
    <submittedName>
        <fullName evidence="1">Uncharacterized protein</fullName>
    </submittedName>
</protein>
<proteinExistence type="predicted"/>
<evidence type="ECO:0000313" key="1">
    <source>
        <dbReference type="EMBL" id="GBP94803.1"/>
    </source>
</evidence>
<dbReference type="EMBL" id="BGZK01002548">
    <property type="protein sequence ID" value="GBP94803.1"/>
    <property type="molecule type" value="Genomic_DNA"/>
</dbReference>
<reference evidence="1 2" key="1">
    <citation type="journal article" date="2019" name="Commun. Biol.">
        <title>The bagworm genome reveals a unique fibroin gene that provides high tensile strength.</title>
        <authorList>
            <person name="Kono N."/>
            <person name="Nakamura H."/>
            <person name="Ohtoshi R."/>
            <person name="Tomita M."/>
            <person name="Numata K."/>
            <person name="Arakawa K."/>
        </authorList>
    </citation>
    <scope>NUCLEOTIDE SEQUENCE [LARGE SCALE GENOMIC DNA]</scope>
</reference>
<evidence type="ECO:0000313" key="2">
    <source>
        <dbReference type="Proteomes" id="UP000299102"/>
    </source>
</evidence>
<gene>
    <name evidence="1" type="ORF">EVAR_67936_1</name>
</gene>
<organism evidence="1 2">
    <name type="scientific">Eumeta variegata</name>
    <name type="common">Bagworm moth</name>
    <name type="synonym">Eumeta japonica</name>
    <dbReference type="NCBI Taxonomy" id="151549"/>
    <lineage>
        <taxon>Eukaryota</taxon>
        <taxon>Metazoa</taxon>
        <taxon>Ecdysozoa</taxon>
        <taxon>Arthropoda</taxon>
        <taxon>Hexapoda</taxon>
        <taxon>Insecta</taxon>
        <taxon>Pterygota</taxon>
        <taxon>Neoptera</taxon>
        <taxon>Endopterygota</taxon>
        <taxon>Lepidoptera</taxon>
        <taxon>Glossata</taxon>
        <taxon>Ditrysia</taxon>
        <taxon>Tineoidea</taxon>
        <taxon>Psychidae</taxon>
        <taxon>Oiketicinae</taxon>
        <taxon>Eumeta</taxon>
    </lineage>
</organism>
<keyword evidence="2" id="KW-1185">Reference proteome</keyword>
<sequence>MDYDRAIVSQKRVSLFIEAAIGSRPPTAESRTSSGSVRGRKYLRYILQTVPGDISNERTCSEDLDTNTLNIADW</sequence>
<dbReference type="AlphaFoldDB" id="A0A4C2A699"/>